<proteinExistence type="predicted"/>
<gene>
    <name evidence="1" type="ORF">SLEP1_g998</name>
</gene>
<keyword evidence="2" id="KW-1185">Reference proteome</keyword>
<sequence>MELFDPQNLVILAFLHIHRLVSPPAALDVRLLTAESRSAISAFGRCKRPCWRILFFDYRLMD</sequence>
<protein>
    <submittedName>
        <fullName evidence="1">Uncharacterized protein</fullName>
    </submittedName>
</protein>
<accession>A0AAV5HCE8</accession>
<dbReference type="Proteomes" id="UP001054252">
    <property type="component" value="Unassembled WGS sequence"/>
</dbReference>
<evidence type="ECO:0000313" key="1">
    <source>
        <dbReference type="EMBL" id="GKU86482.1"/>
    </source>
</evidence>
<dbReference type="AlphaFoldDB" id="A0AAV5HCE8"/>
<organism evidence="1 2">
    <name type="scientific">Rubroshorea leprosula</name>
    <dbReference type="NCBI Taxonomy" id="152421"/>
    <lineage>
        <taxon>Eukaryota</taxon>
        <taxon>Viridiplantae</taxon>
        <taxon>Streptophyta</taxon>
        <taxon>Embryophyta</taxon>
        <taxon>Tracheophyta</taxon>
        <taxon>Spermatophyta</taxon>
        <taxon>Magnoliopsida</taxon>
        <taxon>eudicotyledons</taxon>
        <taxon>Gunneridae</taxon>
        <taxon>Pentapetalae</taxon>
        <taxon>rosids</taxon>
        <taxon>malvids</taxon>
        <taxon>Malvales</taxon>
        <taxon>Dipterocarpaceae</taxon>
        <taxon>Rubroshorea</taxon>
    </lineage>
</organism>
<name>A0AAV5HCE8_9ROSI</name>
<reference evidence="1 2" key="1">
    <citation type="journal article" date="2021" name="Commun. Biol.">
        <title>The genome of Shorea leprosula (Dipterocarpaceae) highlights the ecological relevance of drought in aseasonal tropical rainforests.</title>
        <authorList>
            <person name="Ng K.K.S."/>
            <person name="Kobayashi M.J."/>
            <person name="Fawcett J.A."/>
            <person name="Hatakeyama M."/>
            <person name="Paape T."/>
            <person name="Ng C.H."/>
            <person name="Ang C.C."/>
            <person name="Tnah L.H."/>
            <person name="Lee C.T."/>
            <person name="Nishiyama T."/>
            <person name="Sese J."/>
            <person name="O'Brien M.J."/>
            <person name="Copetti D."/>
            <person name="Mohd Noor M.I."/>
            <person name="Ong R.C."/>
            <person name="Putra M."/>
            <person name="Sireger I.Z."/>
            <person name="Indrioko S."/>
            <person name="Kosugi Y."/>
            <person name="Izuno A."/>
            <person name="Isagi Y."/>
            <person name="Lee S.L."/>
            <person name="Shimizu K.K."/>
        </authorList>
    </citation>
    <scope>NUCLEOTIDE SEQUENCE [LARGE SCALE GENOMIC DNA]</scope>
    <source>
        <strain evidence="1">214</strain>
    </source>
</reference>
<comment type="caution">
    <text evidence="1">The sequence shown here is derived from an EMBL/GenBank/DDBJ whole genome shotgun (WGS) entry which is preliminary data.</text>
</comment>
<dbReference type="EMBL" id="BPVZ01000001">
    <property type="protein sequence ID" value="GKU86482.1"/>
    <property type="molecule type" value="Genomic_DNA"/>
</dbReference>
<evidence type="ECO:0000313" key="2">
    <source>
        <dbReference type="Proteomes" id="UP001054252"/>
    </source>
</evidence>